<evidence type="ECO:0000313" key="2">
    <source>
        <dbReference type="Proteomes" id="UP000320723"/>
    </source>
</evidence>
<organism evidence="1 2">
    <name type="scientific">Fowl aviadenovirus 4</name>
    <name type="common">FAdV-4</name>
    <dbReference type="NCBI Taxonomy" id="130663"/>
    <lineage>
        <taxon>Viruses</taxon>
        <taxon>Varidnaviria</taxon>
        <taxon>Bamfordvirae</taxon>
        <taxon>Preplasmiviricota</taxon>
        <taxon>Polisuviricotina</taxon>
        <taxon>Pharingeaviricetes</taxon>
        <taxon>Rowavirales</taxon>
        <taxon>Adenoviridae</taxon>
        <taxon>Aviadenovirus</taxon>
        <taxon>Aviadenovirus hydropericardii</taxon>
        <taxon>Fowl aviadenovirus C</taxon>
    </lineage>
</organism>
<protein>
    <submittedName>
        <fullName evidence="1">ORF46</fullName>
    </submittedName>
</protein>
<proteinExistence type="predicted"/>
<name>A0A7G3VX97_FADV4</name>
<evidence type="ECO:0000313" key="1">
    <source>
        <dbReference type="EMBL" id="ABR53679.1"/>
    </source>
</evidence>
<reference evidence="1 2" key="1">
    <citation type="journal article" date="2008" name="Virus Genes">
        <title>Sequence comparison of the right end of fowl adenovirus genomes.</title>
        <authorList>
            <person name="Corredor J.C."/>
            <person name="Garceac A."/>
            <person name="Krell P.J."/>
            <person name="Nagy E."/>
        </authorList>
    </citation>
    <scope>NUCLEOTIDE SEQUENCE [LARGE SCALE GENOMIC DNA]</scope>
    <source>
        <strain evidence="1">Ontario</strain>
    </source>
</reference>
<dbReference type="Proteomes" id="UP000320723">
    <property type="component" value="Segment"/>
</dbReference>
<dbReference type="EMBL" id="EF458161">
    <property type="protein sequence ID" value="ABR53679.1"/>
    <property type="molecule type" value="Genomic_DNA"/>
</dbReference>
<accession>A0A7G3VX97</accession>
<sequence>MDINLEQDFFPLVKEGDPVGLRVGAGYVESSRSSIYCEATSASYRIAHVPVGHDVLNGGRGRISQSNTDEFERRWQAGYCNSLISQDFICAHVCTEHVGKVGLFLQASMFGRDLDVVPSVTRKIELLAVHG</sequence>